<accession>A0A1H3YWK8</accession>
<evidence type="ECO:0000313" key="2">
    <source>
        <dbReference type="EMBL" id="SEA15478.1"/>
    </source>
</evidence>
<dbReference type="STRING" id="908615.SAMN05421540_103271"/>
<dbReference type="Gene3D" id="2.130.10.10">
    <property type="entry name" value="YVTN repeat-like/Quinoprotein amine dehydrogenase"/>
    <property type="match status" value="1"/>
</dbReference>
<dbReference type="RefSeq" id="WP_093241045.1">
    <property type="nucleotide sequence ID" value="NZ_FNQF01000003.1"/>
</dbReference>
<keyword evidence="1" id="KW-0732">Signal</keyword>
<feature type="chain" id="PRO_5011776780" description="40-residue YVTN family beta-propeller repeat-containing protein" evidence="1">
    <location>
        <begin position="21"/>
        <end position="347"/>
    </location>
</feature>
<keyword evidence="3" id="KW-1185">Reference proteome</keyword>
<proteinExistence type="predicted"/>
<dbReference type="Pfam" id="PF16819">
    <property type="entry name" value="DUF5074"/>
    <property type="match status" value="1"/>
</dbReference>
<dbReference type="PANTHER" id="PTHR47197">
    <property type="entry name" value="PROTEIN NIRF"/>
    <property type="match status" value="1"/>
</dbReference>
<dbReference type="EMBL" id="FNQF01000003">
    <property type="protein sequence ID" value="SEA15478.1"/>
    <property type="molecule type" value="Genomic_DNA"/>
</dbReference>
<dbReference type="PANTHER" id="PTHR47197:SF3">
    <property type="entry name" value="DIHYDRO-HEME D1 DEHYDROGENASE"/>
    <property type="match status" value="1"/>
</dbReference>
<evidence type="ECO:0000313" key="3">
    <source>
        <dbReference type="Proteomes" id="UP000198820"/>
    </source>
</evidence>
<dbReference type="Proteomes" id="UP000198820">
    <property type="component" value="Unassembled WGS sequence"/>
</dbReference>
<reference evidence="2 3" key="1">
    <citation type="submission" date="2016-10" db="EMBL/GenBank/DDBJ databases">
        <authorList>
            <person name="de Groot N.N."/>
        </authorList>
    </citation>
    <scope>NUCLEOTIDE SEQUENCE [LARGE SCALE GENOMIC DNA]</scope>
    <source>
        <strain evidence="2 3">DSM 23581</strain>
    </source>
</reference>
<name>A0A1H3YWK8_9FLAO</name>
<gene>
    <name evidence="2" type="ORF">SAMN05421540_103271</name>
</gene>
<feature type="signal peptide" evidence="1">
    <location>
        <begin position="1"/>
        <end position="20"/>
    </location>
</feature>
<evidence type="ECO:0008006" key="4">
    <source>
        <dbReference type="Google" id="ProtNLM"/>
    </source>
</evidence>
<evidence type="ECO:0000256" key="1">
    <source>
        <dbReference type="SAM" id="SignalP"/>
    </source>
</evidence>
<protein>
    <recommendedName>
        <fullName evidence="4">40-residue YVTN family beta-propeller repeat-containing protein</fullName>
    </recommendedName>
</protein>
<dbReference type="InterPro" id="IPR031815">
    <property type="entry name" value="DUF5074"/>
</dbReference>
<sequence length="347" mass="37481">MKHNFLKPLLLALTIGFFFASCSSDDDGGVTPELPQGDFDLGYIIANEGNFGSPNASVSFIDADLMTVENSIFEAVNPSENLGDVLNHIAFGDENAFLVMNNSNKIVVVNRFSFEYVTTLTESIALPRYAVVENGKLFVSNSQSQDIAVYDTSDFSFITSIAIDKPVELLKADAGKLFVQNASFGTGNEITVINTDTNEITSTLTVDGVLNSIDDEDGILYALHSEGISKFNTSTASLIETINFSGEVNNPSKLNIEDDKIFFITGSQVYASDLNATEIGVTPLFDTEVEGNSFTVGYGFSVENGNIFYSDVNGFTADSELLIYDYSGNLVQTLTTGVGTNAVYFND</sequence>
<dbReference type="InterPro" id="IPR051200">
    <property type="entry name" value="Host-pathogen_enzymatic-act"/>
</dbReference>
<dbReference type="AlphaFoldDB" id="A0A1H3YWK8"/>
<dbReference type="PROSITE" id="PS51257">
    <property type="entry name" value="PROKAR_LIPOPROTEIN"/>
    <property type="match status" value="1"/>
</dbReference>
<dbReference type="InterPro" id="IPR015943">
    <property type="entry name" value="WD40/YVTN_repeat-like_dom_sf"/>
</dbReference>
<organism evidence="2 3">
    <name type="scientific">Psychroflexus halocasei</name>
    <dbReference type="NCBI Taxonomy" id="908615"/>
    <lineage>
        <taxon>Bacteria</taxon>
        <taxon>Pseudomonadati</taxon>
        <taxon>Bacteroidota</taxon>
        <taxon>Flavobacteriia</taxon>
        <taxon>Flavobacteriales</taxon>
        <taxon>Flavobacteriaceae</taxon>
        <taxon>Psychroflexus</taxon>
    </lineage>
</organism>
<dbReference type="SUPFAM" id="SSF63829">
    <property type="entry name" value="Calcium-dependent phosphotriesterase"/>
    <property type="match status" value="1"/>
</dbReference>